<dbReference type="InterPro" id="IPR001254">
    <property type="entry name" value="Trypsin_dom"/>
</dbReference>
<sequence length="286" mass="31185">MKILVLAGVCALISFSVSLSLQSAEYLEEDFGERIIGGYEATQGMFKYQTAIFIEDRSNGSMVGFCNGALVSPDYVLTLAHCIPDDLTGLQITVWFGALNISATTESGREINSVDFLFIHPEFDRASLANDIAVLHLQERVAPAPFVSPIRMAPPADVNETYQGETLRTCGWGARMDLGVLTEFSDILQFADNVGENITVCENYYATTPEFIIDETKICLSTTGARGPCKNDEGAPLSFQQDNTDTLVGLFALGNYTNCIRSAPVVYTRVASHWDFITDVTGLTPS</sequence>
<gene>
    <name evidence="8" type="ORF">CLODIP_2_CD11066</name>
</gene>
<evidence type="ECO:0000256" key="3">
    <source>
        <dbReference type="ARBA" id="ARBA00022801"/>
    </source>
</evidence>
<evidence type="ECO:0000256" key="1">
    <source>
        <dbReference type="ARBA" id="ARBA00007664"/>
    </source>
</evidence>
<protein>
    <recommendedName>
        <fullName evidence="7">Peptidase S1 domain-containing protein</fullName>
    </recommendedName>
</protein>
<evidence type="ECO:0000256" key="2">
    <source>
        <dbReference type="ARBA" id="ARBA00022670"/>
    </source>
</evidence>
<keyword evidence="9" id="KW-1185">Reference proteome</keyword>
<dbReference type="PROSITE" id="PS50240">
    <property type="entry name" value="TRYPSIN_DOM"/>
    <property type="match status" value="1"/>
</dbReference>
<dbReference type="GO" id="GO:0004252">
    <property type="term" value="F:serine-type endopeptidase activity"/>
    <property type="evidence" value="ECO:0007669"/>
    <property type="project" value="InterPro"/>
</dbReference>
<comment type="caution">
    <text evidence="8">The sequence shown here is derived from an EMBL/GenBank/DDBJ whole genome shotgun (WGS) entry which is preliminary data.</text>
</comment>
<dbReference type="PRINTS" id="PR00722">
    <property type="entry name" value="CHYMOTRYPSIN"/>
</dbReference>
<dbReference type="CDD" id="cd00190">
    <property type="entry name" value="Tryp_SPc"/>
    <property type="match status" value="1"/>
</dbReference>
<dbReference type="AlphaFoldDB" id="A0A8S1CY19"/>
<evidence type="ECO:0000256" key="5">
    <source>
        <dbReference type="ARBA" id="ARBA00023157"/>
    </source>
</evidence>
<dbReference type="Pfam" id="PF00089">
    <property type="entry name" value="Trypsin"/>
    <property type="match status" value="1"/>
</dbReference>
<keyword evidence="6" id="KW-0732">Signal</keyword>
<keyword evidence="2" id="KW-0645">Protease</keyword>
<feature type="domain" description="Peptidase S1" evidence="7">
    <location>
        <begin position="35"/>
        <end position="282"/>
    </location>
</feature>
<dbReference type="InterPro" id="IPR043504">
    <property type="entry name" value="Peptidase_S1_PA_chymotrypsin"/>
</dbReference>
<keyword evidence="4" id="KW-0720">Serine protease</keyword>
<dbReference type="OrthoDB" id="5565075at2759"/>
<dbReference type="Gene3D" id="2.40.10.10">
    <property type="entry name" value="Trypsin-like serine proteases"/>
    <property type="match status" value="1"/>
</dbReference>
<dbReference type="GO" id="GO:0006508">
    <property type="term" value="P:proteolysis"/>
    <property type="evidence" value="ECO:0007669"/>
    <property type="project" value="UniProtKB-KW"/>
</dbReference>
<comment type="similarity">
    <text evidence="1">Belongs to the peptidase S1 family.</text>
</comment>
<dbReference type="PANTHER" id="PTHR24276:SF98">
    <property type="entry name" value="FI18310P1-RELATED"/>
    <property type="match status" value="1"/>
</dbReference>
<proteinExistence type="inferred from homology"/>
<keyword evidence="5" id="KW-1015">Disulfide bond</keyword>
<dbReference type="SMART" id="SM00020">
    <property type="entry name" value="Tryp_SPc"/>
    <property type="match status" value="1"/>
</dbReference>
<dbReference type="EMBL" id="CADEPI010000078">
    <property type="protein sequence ID" value="CAB3372949.1"/>
    <property type="molecule type" value="Genomic_DNA"/>
</dbReference>
<dbReference type="InterPro" id="IPR009003">
    <property type="entry name" value="Peptidase_S1_PA"/>
</dbReference>
<evidence type="ECO:0000313" key="8">
    <source>
        <dbReference type="EMBL" id="CAB3372949.1"/>
    </source>
</evidence>
<name>A0A8S1CY19_9INSE</name>
<dbReference type="InterPro" id="IPR001314">
    <property type="entry name" value="Peptidase_S1A"/>
</dbReference>
<evidence type="ECO:0000256" key="6">
    <source>
        <dbReference type="SAM" id="SignalP"/>
    </source>
</evidence>
<organism evidence="8 9">
    <name type="scientific">Cloeon dipterum</name>
    <dbReference type="NCBI Taxonomy" id="197152"/>
    <lineage>
        <taxon>Eukaryota</taxon>
        <taxon>Metazoa</taxon>
        <taxon>Ecdysozoa</taxon>
        <taxon>Arthropoda</taxon>
        <taxon>Hexapoda</taxon>
        <taxon>Insecta</taxon>
        <taxon>Pterygota</taxon>
        <taxon>Palaeoptera</taxon>
        <taxon>Ephemeroptera</taxon>
        <taxon>Pisciforma</taxon>
        <taxon>Baetidae</taxon>
        <taxon>Cloeon</taxon>
    </lineage>
</organism>
<dbReference type="InterPro" id="IPR050430">
    <property type="entry name" value="Peptidase_S1"/>
</dbReference>
<dbReference type="PANTHER" id="PTHR24276">
    <property type="entry name" value="POLYSERASE-RELATED"/>
    <property type="match status" value="1"/>
</dbReference>
<feature type="chain" id="PRO_5035847342" description="Peptidase S1 domain-containing protein" evidence="6">
    <location>
        <begin position="19"/>
        <end position="286"/>
    </location>
</feature>
<feature type="signal peptide" evidence="6">
    <location>
        <begin position="1"/>
        <end position="18"/>
    </location>
</feature>
<evidence type="ECO:0000256" key="4">
    <source>
        <dbReference type="ARBA" id="ARBA00022825"/>
    </source>
</evidence>
<evidence type="ECO:0000313" key="9">
    <source>
        <dbReference type="Proteomes" id="UP000494165"/>
    </source>
</evidence>
<dbReference type="Proteomes" id="UP000494165">
    <property type="component" value="Unassembled WGS sequence"/>
</dbReference>
<dbReference type="SUPFAM" id="SSF50494">
    <property type="entry name" value="Trypsin-like serine proteases"/>
    <property type="match status" value="1"/>
</dbReference>
<accession>A0A8S1CY19</accession>
<reference evidence="8 9" key="1">
    <citation type="submission" date="2020-04" db="EMBL/GenBank/DDBJ databases">
        <authorList>
            <person name="Alioto T."/>
            <person name="Alioto T."/>
            <person name="Gomez Garrido J."/>
        </authorList>
    </citation>
    <scope>NUCLEOTIDE SEQUENCE [LARGE SCALE GENOMIC DNA]</scope>
</reference>
<keyword evidence="3" id="KW-0378">Hydrolase</keyword>
<evidence type="ECO:0000259" key="7">
    <source>
        <dbReference type="PROSITE" id="PS50240"/>
    </source>
</evidence>